<dbReference type="AlphaFoldDB" id="A0A1J4TQV5"/>
<accession>A0A1J4TQV5</accession>
<evidence type="ECO:0000256" key="1">
    <source>
        <dbReference type="SAM" id="SignalP"/>
    </source>
</evidence>
<dbReference type="Gene3D" id="2.180.10.10">
    <property type="entry name" value="RHS repeat-associated core"/>
    <property type="match status" value="1"/>
</dbReference>
<sequence>MKTKKIILSFLFSFAVFLFLPRTAFASITTLYFGPFEKTYDDFGTIVETKINYSTVNAALSKTIRPDGSSEMVYLHPDFLGSNVLVTDKDGNSLASSVYLPYGDEFENHSSASTADYTDRQYTSQRKDTSSNLYFYNSRYYNPRTGRFISADKAEGPNRYAYVGNNPIMKNDPSGNCPNCIAGAVGFVGGFVFGTIVNIGMQAVINKGDISLSRALTNGVVTGTYSGCVGLTAGVGVGACAVIASTLSITINATINVTQNEMELGDAVGSAVLEEGISLATGHVMGVLGREVAQAAKPAVKQAIRPVVNRVTNTVRGEVVGPVTAKIMQRAHSEGIGVRFLKYLGIVNSPGHPGYGHEVLGLADISGRQIFVHSDPPGGHHLAMAHEVAHVEQNAAHQRYYQVMLQRGYPPDRAIQLAAARAEGIAQYHSVGVLQWAGAAAEDVSAAYQGFLSYRAHYERLK</sequence>
<evidence type="ECO:0008006" key="4">
    <source>
        <dbReference type="Google" id="ProtNLM"/>
    </source>
</evidence>
<reference evidence="2 3" key="1">
    <citation type="journal article" date="2016" name="Environ. Microbiol.">
        <title>Genomic resolution of a cold subsurface aquifer community provides metabolic insights for novel microbes adapted to high CO concentrations.</title>
        <authorList>
            <person name="Probst A.J."/>
            <person name="Castelle C.J."/>
            <person name="Singh A."/>
            <person name="Brown C.T."/>
            <person name="Anantharaman K."/>
            <person name="Sharon I."/>
            <person name="Hug L.A."/>
            <person name="Burstein D."/>
            <person name="Emerson J.B."/>
            <person name="Thomas B.C."/>
            <person name="Banfield J.F."/>
        </authorList>
    </citation>
    <scope>NUCLEOTIDE SEQUENCE [LARGE SCALE GENOMIC DNA]</scope>
    <source>
        <strain evidence="2">CG1_02_37_22</strain>
    </source>
</reference>
<feature type="signal peptide" evidence="1">
    <location>
        <begin position="1"/>
        <end position="26"/>
    </location>
</feature>
<evidence type="ECO:0000313" key="3">
    <source>
        <dbReference type="Proteomes" id="UP000183120"/>
    </source>
</evidence>
<dbReference type="PANTHER" id="PTHR32305:SF15">
    <property type="entry name" value="PROTEIN RHSA-RELATED"/>
    <property type="match status" value="1"/>
</dbReference>
<name>A0A1J4TQV5_9BACT</name>
<organism evidence="2 3">
    <name type="scientific">Candidatus Gottesmanbacteria bacterium CG1_02_37_22</name>
    <dbReference type="NCBI Taxonomy" id="1805209"/>
    <lineage>
        <taxon>Bacteria</taxon>
        <taxon>Candidatus Gottesmaniibacteriota</taxon>
    </lineage>
</organism>
<protein>
    <recommendedName>
        <fullName evidence="4">DUF4157 domain-containing protein</fullName>
    </recommendedName>
</protein>
<dbReference type="EMBL" id="MNUY01000060">
    <property type="protein sequence ID" value="OIO13395.1"/>
    <property type="molecule type" value="Genomic_DNA"/>
</dbReference>
<comment type="caution">
    <text evidence="2">The sequence shown here is derived from an EMBL/GenBank/DDBJ whole genome shotgun (WGS) entry which is preliminary data.</text>
</comment>
<feature type="chain" id="PRO_5013334953" description="DUF4157 domain-containing protein" evidence="1">
    <location>
        <begin position="27"/>
        <end position="462"/>
    </location>
</feature>
<dbReference type="InterPro" id="IPR022385">
    <property type="entry name" value="Rhs_assc_core"/>
</dbReference>
<dbReference type="PANTHER" id="PTHR32305">
    <property type="match status" value="1"/>
</dbReference>
<dbReference type="NCBIfam" id="TIGR03696">
    <property type="entry name" value="Rhs_assc_core"/>
    <property type="match status" value="1"/>
</dbReference>
<gene>
    <name evidence="2" type="ORF">AUJ73_03850</name>
</gene>
<dbReference type="InterPro" id="IPR050708">
    <property type="entry name" value="T6SS_VgrG/RHS"/>
</dbReference>
<evidence type="ECO:0000313" key="2">
    <source>
        <dbReference type="EMBL" id="OIO13395.1"/>
    </source>
</evidence>
<dbReference type="Proteomes" id="UP000183120">
    <property type="component" value="Unassembled WGS sequence"/>
</dbReference>
<proteinExistence type="predicted"/>
<dbReference type="STRING" id="1805209.AUJ73_03850"/>
<keyword evidence="1" id="KW-0732">Signal</keyword>